<sequence>MPRFTTLILAALALVVWLGAMPTRAQDAPDPFEQRVAEWNETAERAEEALRNARASNDALEILRSDVAANRSEALDIIERGNIETLTLKARLEALGPAPSEKDAEPERVATQRKELLEAIAVADAPVLAAQQAYNRAEVLIEEIDKLIRARQRTELFAREPSPLVPTYWLPALSELSAYLGRVANEVGDIITSPTQGALVRQRLPLAGLLSAIGLFALLFVHPRAIRRVEAASAGAATGIRKRGFTGLALVLRLALPAIGAGLLATAFLSLRLAPPSAKSLNAIVVTLGLFLVIAYWLAHVVFAPSEPDRRLIDQSDQTAARATWIALALGLVLVFETILEAMERDFQFTPASRSVMAAIIVVAGSVLLWRLASLLRASPGMQDETGGTPPTTDESAISLTGLITRALQFAAALAVLFSIAGYVQIARQAMVPMVLSLALLAFCLALNHFLTVTVTRLLGGHRPDERVAVTLLPFALGLVVLVASVPAFALIWGARVADISEVWILLTQGVEIAGVRVSIGVVFTLIAVFVLGVFTTRWLQRFLGTSVLPRTRLDSGGRNAVLTGLGYAGITLAALIAVSAAGLDLSNLAIVAGALSVGIGFGLQAIVSNFVSGIILLVERPIKEGDWIEVSGHSGIVRKIAVRSTRIQTFDRHDVIVPNSDLIAGTVKNMTLTTQTGRLIVPVGVAYGSDLEKTRRILLDAVKDNDMVLSYPEASVLFMGLGESSLDFELRCFLKDVSNVLTARSDLLFEIYNELGKAGIEIPFPQRDITVRNVEDLAKALGRSRKEIETGKAGEVPRTPEA</sequence>
<feature type="transmembrane region" description="Helical" evidence="8">
    <location>
        <begin position="407"/>
        <end position="426"/>
    </location>
</feature>
<feature type="transmembrane region" description="Helical" evidence="8">
    <location>
        <begin position="355"/>
        <end position="373"/>
    </location>
</feature>
<feature type="transmembrane region" description="Helical" evidence="8">
    <location>
        <begin position="438"/>
        <end position="460"/>
    </location>
</feature>
<evidence type="ECO:0000256" key="9">
    <source>
        <dbReference type="SAM" id="SignalP"/>
    </source>
</evidence>
<comment type="subcellular location">
    <subcellularLocation>
        <location evidence="1">Cell membrane</location>
        <topology evidence="1">Multi-pass membrane protein</topology>
    </subcellularLocation>
</comment>
<dbReference type="Pfam" id="PF21082">
    <property type="entry name" value="MS_channel_3rd"/>
    <property type="match status" value="1"/>
</dbReference>
<dbReference type="Pfam" id="PF12607">
    <property type="entry name" value="DUF3772"/>
    <property type="match status" value="1"/>
</dbReference>
<dbReference type="Gene3D" id="2.30.30.60">
    <property type="match status" value="1"/>
</dbReference>
<evidence type="ECO:0000259" key="12">
    <source>
        <dbReference type="Pfam" id="PF21082"/>
    </source>
</evidence>
<dbReference type="Proteomes" id="UP000463224">
    <property type="component" value="Unassembled WGS sequence"/>
</dbReference>
<feature type="chain" id="PRO_5032597760" evidence="9">
    <location>
        <begin position="26"/>
        <end position="803"/>
    </location>
</feature>
<dbReference type="PROSITE" id="PS01246">
    <property type="entry name" value="UPF0003"/>
    <property type="match status" value="1"/>
</dbReference>
<dbReference type="GO" id="GO:0008381">
    <property type="term" value="F:mechanosensitive monoatomic ion channel activity"/>
    <property type="evidence" value="ECO:0007669"/>
    <property type="project" value="UniProtKB-ARBA"/>
</dbReference>
<gene>
    <name evidence="13" type="ORF">GN330_14015</name>
</gene>
<keyword evidence="4 8" id="KW-0812">Transmembrane</keyword>
<feature type="transmembrane region" description="Helical" evidence="8">
    <location>
        <begin position="590"/>
        <end position="619"/>
    </location>
</feature>
<feature type="transmembrane region" description="Helical" evidence="8">
    <location>
        <begin position="323"/>
        <end position="343"/>
    </location>
</feature>
<evidence type="ECO:0000256" key="5">
    <source>
        <dbReference type="ARBA" id="ARBA00022989"/>
    </source>
</evidence>
<feature type="transmembrane region" description="Helical" evidence="8">
    <location>
        <begin position="472"/>
        <end position="494"/>
    </location>
</feature>
<dbReference type="InterPro" id="IPR006685">
    <property type="entry name" value="MscS_channel_2nd"/>
</dbReference>
<keyword evidence="3" id="KW-1003">Cell membrane</keyword>
<comment type="caution">
    <text evidence="13">The sequence shown here is derived from an EMBL/GenBank/DDBJ whole genome shotgun (WGS) entry which is preliminary data.</text>
</comment>
<evidence type="ECO:0000256" key="8">
    <source>
        <dbReference type="SAM" id="Phobius"/>
    </source>
</evidence>
<evidence type="ECO:0000313" key="14">
    <source>
        <dbReference type="Proteomes" id="UP000463224"/>
    </source>
</evidence>
<evidence type="ECO:0000313" key="13">
    <source>
        <dbReference type="EMBL" id="MVA98361.1"/>
    </source>
</evidence>
<feature type="transmembrane region" description="Helical" evidence="8">
    <location>
        <begin position="283"/>
        <end position="303"/>
    </location>
</feature>
<feature type="transmembrane region" description="Helical" evidence="8">
    <location>
        <begin position="561"/>
        <end position="584"/>
    </location>
</feature>
<evidence type="ECO:0000259" key="11">
    <source>
        <dbReference type="Pfam" id="PF12607"/>
    </source>
</evidence>
<feature type="transmembrane region" description="Helical" evidence="8">
    <location>
        <begin position="250"/>
        <end position="271"/>
    </location>
</feature>
<dbReference type="EMBL" id="WPHG01000003">
    <property type="protein sequence ID" value="MVA98361.1"/>
    <property type="molecule type" value="Genomic_DNA"/>
</dbReference>
<evidence type="ECO:0000256" key="4">
    <source>
        <dbReference type="ARBA" id="ARBA00022692"/>
    </source>
</evidence>
<dbReference type="SUPFAM" id="SSF50182">
    <property type="entry name" value="Sm-like ribonucleoproteins"/>
    <property type="match status" value="1"/>
</dbReference>
<keyword evidence="6 8" id="KW-0472">Membrane</keyword>
<evidence type="ECO:0000256" key="3">
    <source>
        <dbReference type="ARBA" id="ARBA00022475"/>
    </source>
</evidence>
<dbReference type="InterPro" id="IPR011014">
    <property type="entry name" value="MscS_channel_TM-2"/>
</dbReference>
<dbReference type="SUPFAM" id="SSF82689">
    <property type="entry name" value="Mechanosensitive channel protein MscS (YggB), C-terminal domain"/>
    <property type="match status" value="1"/>
</dbReference>
<dbReference type="InterPro" id="IPR049278">
    <property type="entry name" value="MS_channel_C"/>
</dbReference>
<feature type="transmembrane region" description="Helical" evidence="8">
    <location>
        <begin position="514"/>
        <end position="540"/>
    </location>
</feature>
<feature type="transmembrane region" description="Helical" evidence="8">
    <location>
        <begin position="204"/>
        <end position="221"/>
    </location>
</feature>
<dbReference type="InterPro" id="IPR023408">
    <property type="entry name" value="MscS_beta-dom_sf"/>
</dbReference>
<feature type="signal peptide" evidence="9">
    <location>
        <begin position="1"/>
        <end position="25"/>
    </location>
</feature>
<dbReference type="Gene3D" id="3.30.70.100">
    <property type="match status" value="1"/>
</dbReference>
<evidence type="ECO:0000256" key="2">
    <source>
        <dbReference type="ARBA" id="ARBA00008017"/>
    </source>
</evidence>
<organism evidence="13 14">
    <name type="scientific">Nitratireductor arenosus</name>
    <dbReference type="NCBI Taxonomy" id="2682096"/>
    <lineage>
        <taxon>Bacteria</taxon>
        <taxon>Pseudomonadati</taxon>
        <taxon>Pseudomonadota</taxon>
        <taxon>Alphaproteobacteria</taxon>
        <taxon>Hyphomicrobiales</taxon>
        <taxon>Phyllobacteriaceae</taxon>
        <taxon>Nitratireductor</taxon>
    </lineage>
</organism>
<feature type="domain" description="Mechanosensitive ion channel MscS C-terminal" evidence="12">
    <location>
        <begin position="682"/>
        <end position="763"/>
    </location>
</feature>
<keyword evidence="5 8" id="KW-1133">Transmembrane helix</keyword>
<feature type="coiled-coil region" evidence="7">
    <location>
        <begin position="36"/>
        <end position="66"/>
    </location>
</feature>
<keyword evidence="9" id="KW-0732">Signal</keyword>
<dbReference type="PANTHER" id="PTHR30347">
    <property type="entry name" value="POTASSIUM CHANNEL RELATED"/>
    <property type="match status" value="1"/>
</dbReference>
<evidence type="ECO:0000256" key="7">
    <source>
        <dbReference type="SAM" id="Coils"/>
    </source>
</evidence>
<protein>
    <submittedName>
        <fullName evidence="13">DUF3772 domain-containing protein</fullName>
    </submittedName>
</protein>
<dbReference type="Pfam" id="PF00924">
    <property type="entry name" value="MS_channel_2nd"/>
    <property type="match status" value="1"/>
</dbReference>
<dbReference type="PANTHER" id="PTHR30347:SF1">
    <property type="entry name" value="MECHANOSENSITIVE CHANNEL MSCK"/>
    <property type="match status" value="1"/>
</dbReference>
<dbReference type="InterPro" id="IPR010920">
    <property type="entry name" value="LSM_dom_sf"/>
</dbReference>
<dbReference type="SUPFAM" id="SSF82861">
    <property type="entry name" value="Mechanosensitive channel protein MscS (YggB), transmembrane region"/>
    <property type="match status" value="1"/>
</dbReference>
<name>A0A844QKD2_9HYPH</name>
<dbReference type="GO" id="GO:0005886">
    <property type="term" value="C:plasma membrane"/>
    <property type="evidence" value="ECO:0007669"/>
    <property type="project" value="UniProtKB-SubCell"/>
</dbReference>
<proteinExistence type="inferred from homology"/>
<keyword evidence="7" id="KW-0175">Coiled coil</keyword>
<dbReference type="Gene3D" id="1.10.287.1260">
    <property type="match status" value="1"/>
</dbReference>
<reference evidence="13 14" key="1">
    <citation type="submission" date="2019-12" db="EMBL/GenBank/DDBJ databases">
        <title>Nitratireductor arenosus sp. nov., Isolated from sea sand, Jeju island, South Korea.</title>
        <authorList>
            <person name="Kim W."/>
        </authorList>
    </citation>
    <scope>NUCLEOTIDE SEQUENCE [LARGE SCALE GENOMIC DNA]</scope>
    <source>
        <strain evidence="13 14">CAU 1489</strain>
    </source>
</reference>
<keyword evidence="14" id="KW-1185">Reference proteome</keyword>
<dbReference type="InterPro" id="IPR006686">
    <property type="entry name" value="MscS_channel_CS"/>
</dbReference>
<evidence type="ECO:0000256" key="6">
    <source>
        <dbReference type="ARBA" id="ARBA00023136"/>
    </source>
</evidence>
<dbReference type="RefSeq" id="WP_156713307.1">
    <property type="nucleotide sequence ID" value="NZ_WPHG01000003.1"/>
</dbReference>
<evidence type="ECO:0000256" key="1">
    <source>
        <dbReference type="ARBA" id="ARBA00004651"/>
    </source>
</evidence>
<accession>A0A844QKD2</accession>
<evidence type="ECO:0000259" key="10">
    <source>
        <dbReference type="Pfam" id="PF00924"/>
    </source>
</evidence>
<dbReference type="InterPro" id="IPR022249">
    <property type="entry name" value="DUF3772"/>
</dbReference>
<feature type="domain" description="Mechanosensitive ion channel MscS" evidence="10">
    <location>
        <begin position="607"/>
        <end position="672"/>
    </location>
</feature>
<dbReference type="AlphaFoldDB" id="A0A844QKD2"/>
<comment type="similarity">
    <text evidence="2">Belongs to the MscS (TC 1.A.23) family.</text>
</comment>
<feature type="domain" description="DUF3772" evidence="11">
    <location>
        <begin position="129"/>
        <end position="187"/>
    </location>
</feature>
<dbReference type="InterPro" id="IPR052702">
    <property type="entry name" value="MscS-like_channel"/>
</dbReference>
<dbReference type="InterPro" id="IPR011066">
    <property type="entry name" value="MscS_channel_C_sf"/>
</dbReference>